<dbReference type="PANTHER" id="PTHR13099:SF0">
    <property type="entry name" value="NADH DEHYDROGENASE [UBIQUINONE] 1 SUBUNIT C2-RELATED"/>
    <property type="match status" value="1"/>
</dbReference>
<evidence type="ECO:0000256" key="7">
    <source>
        <dbReference type="ARBA" id="ARBA00022982"/>
    </source>
</evidence>
<dbReference type="InterPro" id="IPR009423">
    <property type="entry name" value="NDUC2"/>
</dbReference>
<evidence type="ECO:0000256" key="4">
    <source>
        <dbReference type="ARBA" id="ARBA00022660"/>
    </source>
</evidence>
<reference evidence="13" key="1">
    <citation type="submission" date="2015-12" db="EMBL/GenBank/DDBJ databases">
        <title>De novo transcriptome assembly of four potential Pierce s Disease insect vectors from Arizona vineyards.</title>
        <authorList>
            <person name="Tassone E.E."/>
        </authorList>
    </citation>
    <scope>NUCLEOTIDE SEQUENCE</scope>
</reference>
<evidence type="ECO:0000256" key="10">
    <source>
        <dbReference type="ARBA" id="ARBA00023136"/>
    </source>
</evidence>
<evidence type="ECO:0000256" key="12">
    <source>
        <dbReference type="SAM" id="Phobius"/>
    </source>
</evidence>
<dbReference type="AlphaFoldDB" id="A0A1B6DXD0"/>
<keyword evidence="7 11" id="KW-0249">Electron transport</keyword>
<feature type="transmembrane region" description="Helical" evidence="12">
    <location>
        <begin position="29"/>
        <end position="46"/>
    </location>
</feature>
<evidence type="ECO:0000313" key="13">
    <source>
        <dbReference type="EMBL" id="JAS30325.1"/>
    </source>
</evidence>
<proteinExistence type="inferred from homology"/>
<name>A0A1B6DXD0_9HEMI</name>
<sequence length="116" mass="13424">MAVPYNPFKLLEPDETIENTFLYDKMGPAFGAFIGFGGSCAMNYFARRPIFSGIQKHVILTSAGLFIATHLQKRKEAYNAERDDIYRHYIHLHPEDFPIPERKRVGELLKPWVPVR</sequence>
<keyword evidence="4 11" id="KW-0679">Respiratory chain</keyword>
<evidence type="ECO:0000256" key="3">
    <source>
        <dbReference type="ARBA" id="ARBA00022448"/>
    </source>
</evidence>
<evidence type="ECO:0000256" key="1">
    <source>
        <dbReference type="ARBA" id="ARBA00004298"/>
    </source>
</evidence>
<keyword evidence="10 11" id="KW-0472">Membrane</keyword>
<dbReference type="EMBL" id="GEDC01006973">
    <property type="protein sequence ID" value="JAS30325.1"/>
    <property type="molecule type" value="Transcribed_RNA"/>
</dbReference>
<keyword evidence="5 12" id="KW-0812">Transmembrane</keyword>
<evidence type="ECO:0000256" key="5">
    <source>
        <dbReference type="ARBA" id="ARBA00022692"/>
    </source>
</evidence>
<dbReference type="GO" id="GO:0006120">
    <property type="term" value="P:mitochondrial electron transport, NADH to ubiquinone"/>
    <property type="evidence" value="ECO:0007669"/>
    <property type="project" value="InterPro"/>
</dbReference>
<comment type="similarity">
    <text evidence="2 11">Belongs to the complex I NDUFC2 subunit family.</text>
</comment>
<accession>A0A1B6DXD0</accession>
<evidence type="ECO:0000256" key="6">
    <source>
        <dbReference type="ARBA" id="ARBA00022792"/>
    </source>
</evidence>
<dbReference type="PIRSF" id="PIRSF017834">
    <property type="entry name" value="NADH-UbQ_OxRdtase_b14.5b"/>
    <property type="match status" value="1"/>
</dbReference>
<comment type="function">
    <text evidence="11">Accessory subunit of the mitochondrial membrane respiratory chain NADH dehydrogenase (Complex I), that is believed not to be involved in catalysis. Complex I functions in the transfer of electrons from NADH to the respiratory chain. The immediate electron acceptor for the enzyme is believed to be ubiquinone.</text>
</comment>
<comment type="subcellular location">
    <subcellularLocation>
        <location evidence="1">Mitochondrion inner membrane</location>
        <topology evidence="1">Single-pass membrane protein</topology>
        <orientation evidence="1">Matrix side</orientation>
    </subcellularLocation>
</comment>
<dbReference type="Pfam" id="PF06374">
    <property type="entry name" value="NDUF_C2"/>
    <property type="match status" value="1"/>
</dbReference>
<keyword evidence="6 11" id="KW-0999">Mitochondrion inner membrane</keyword>
<protein>
    <recommendedName>
        <fullName evidence="11">NADH dehydrogenase [ubiquinone] 1 subunit C2</fullName>
    </recommendedName>
</protein>
<keyword evidence="3 11" id="KW-0813">Transport</keyword>
<organism evidence="13">
    <name type="scientific">Clastoptera arizonana</name>
    <name type="common">Arizona spittle bug</name>
    <dbReference type="NCBI Taxonomy" id="38151"/>
    <lineage>
        <taxon>Eukaryota</taxon>
        <taxon>Metazoa</taxon>
        <taxon>Ecdysozoa</taxon>
        <taxon>Arthropoda</taxon>
        <taxon>Hexapoda</taxon>
        <taxon>Insecta</taxon>
        <taxon>Pterygota</taxon>
        <taxon>Neoptera</taxon>
        <taxon>Paraneoptera</taxon>
        <taxon>Hemiptera</taxon>
        <taxon>Auchenorrhyncha</taxon>
        <taxon>Cercopoidea</taxon>
        <taxon>Clastopteridae</taxon>
        <taxon>Clastoptera</taxon>
    </lineage>
</organism>
<evidence type="ECO:0000256" key="8">
    <source>
        <dbReference type="ARBA" id="ARBA00022989"/>
    </source>
</evidence>
<gene>
    <name evidence="13" type="ORF">g.20614</name>
</gene>
<keyword evidence="9 11" id="KW-0496">Mitochondrion</keyword>
<evidence type="ECO:0000256" key="11">
    <source>
        <dbReference type="PIRNR" id="PIRNR017834"/>
    </source>
</evidence>
<dbReference type="GO" id="GO:0005743">
    <property type="term" value="C:mitochondrial inner membrane"/>
    <property type="evidence" value="ECO:0007669"/>
    <property type="project" value="UniProtKB-SubCell"/>
</dbReference>
<dbReference type="PANTHER" id="PTHR13099">
    <property type="entry name" value="NADH-UBIQUINONE OXIDOREDUCTASE SUBUNIT B14.5B"/>
    <property type="match status" value="1"/>
</dbReference>
<evidence type="ECO:0000256" key="2">
    <source>
        <dbReference type="ARBA" id="ARBA00008674"/>
    </source>
</evidence>
<keyword evidence="8 12" id="KW-1133">Transmembrane helix</keyword>
<evidence type="ECO:0000256" key="9">
    <source>
        <dbReference type="ARBA" id="ARBA00023128"/>
    </source>
</evidence>